<dbReference type="Proteomes" id="UP000593892">
    <property type="component" value="Chromosome"/>
</dbReference>
<keyword evidence="2" id="KW-1185">Reference proteome</keyword>
<protein>
    <submittedName>
        <fullName evidence="1">Uncharacterized protein</fullName>
    </submittedName>
</protein>
<name>A0A7S7NV61_PALFE</name>
<gene>
    <name evidence="1" type="ORF">IRI77_10675</name>
</gene>
<dbReference type="EMBL" id="CP063849">
    <property type="protein sequence ID" value="QOY90391.1"/>
    <property type="molecule type" value="Genomic_DNA"/>
</dbReference>
<reference evidence="1 2" key="1">
    <citation type="submission" date="2020-10" db="EMBL/GenBank/DDBJ databases">
        <title>Complete genome sequence of Paludibaculum fermentans P105T, a facultatively anaerobic acidobacterium capable of dissimilatory Fe(III) reduction.</title>
        <authorList>
            <person name="Dedysh S.N."/>
            <person name="Beletsky A.V."/>
            <person name="Kulichevskaya I.S."/>
            <person name="Mardanov A.V."/>
            <person name="Ravin N.V."/>
        </authorList>
    </citation>
    <scope>NUCLEOTIDE SEQUENCE [LARGE SCALE GENOMIC DNA]</scope>
    <source>
        <strain evidence="1 2">P105</strain>
    </source>
</reference>
<dbReference type="RefSeq" id="WP_194452055.1">
    <property type="nucleotide sequence ID" value="NZ_CP063849.1"/>
</dbReference>
<sequence length="71" mass="7750">MIGNDPFSPLSSLQDWLLVDYLARLAANAVDAQDPRPILGTHGRKEGRLASGGLRVAEVRALLEWKVHGMV</sequence>
<organism evidence="1 2">
    <name type="scientific">Paludibaculum fermentans</name>
    <dbReference type="NCBI Taxonomy" id="1473598"/>
    <lineage>
        <taxon>Bacteria</taxon>
        <taxon>Pseudomonadati</taxon>
        <taxon>Acidobacteriota</taxon>
        <taxon>Terriglobia</taxon>
        <taxon>Bryobacterales</taxon>
        <taxon>Bryobacteraceae</taxon>
        <taxon>Paludibaculum</taxon>
    </lineage>
</organism>
<accession>A0A7S7NV61</accession>
<dbReference type="AlphaFoldDB" id="A0A7S7NV61"/>
<evidence type="ECO:0000313" key="2">
    <source>
        <dbReference type="Proteomes" id="UP000593892"/>
    </source>
</evidence>
<dbReference type="KEGG" id="pfer:IRI77_10675"/>
<proteinExistence type="predicted"/>
<evidence type="ECO:0000313" key="1">
    <source>
        <dbReference type="EMBL" id="QOY90391.1"/>
    </source>
</evidence>